<protein>
    <submittedName>
        <fullName evidence="1">Caib/baif family protein-like protein</fullName>
    </submittedName>
</protein>
<reference evidence="1" key="1">
    <citation type="journal article" date="2020" name="Stud. Mycol.">
        <title>101 Dothideomycetes genomes: a test case for predicting lifestyles and emergence of pathogens.</title>
        <authorList>
            <person name="Haridas S."/>
            <person name="Albert R."/>
            <person name="Binder M."/>
            <person name="Bloem J."/>
            <person name="Labutti K."/>
            <person name="Salamov A."/>
            <person name="Andreopoulos B."/>
            <person name="Baker S."/>
            <person name="Barry K."/>
            <person name="Bills G."/>
            <person name="Bluhm B."/>
            <person name="Cannon C."/>
            <person name="Castanera R."/>
            <person name="Culley D."/>
            <person name="Daum C."/>
            <person name="Ezra D."/>
            <person name="Gonzalez J."/>
            <person name="Henrissat B."/>
            <person name="Kuo A."/>
            <person name="Liang C."/>
            <person name="Lipzen A."/>
            <person name="Lutzoni F."/>
            <person name="Magnuson J."/>
            <person name="Mondo S."/>
            <person name="Nolan M."/>
            <person name="Ohm R."/>
            <person name="Pangilinan J."/>
            <person name="Park H.-J."/>
            <person name="Ramirez L."/>
            <person name="Alfaro M."/>
            <person name="Sun H."/>
            <person name="Tritt A."/>
            <person name="Yoshinaga Y."/>
            <person name="Zwiers L.-H."/>
            <person name="Turgeon B."/>
            <person name="Goodwin S."/>
            <person name="Spatafora J."/>
            <person name="Crous P."/>
            <person name="Grigoriev I."/>
        </authorList>
    </citation>
    <scope>NUCLEOTIDE SEQUENCE</scope>
    <source>
        <strain evidence="1">ATCC 200398</strain>
    </source>
</reference>
<accession>A0ACB6R350</accession>
<organism evidence="1 2">
    <name type="scientific">Lindgomyces ingoldianus</name>
    <dbReference type="NCBI Taxonomy" id="673940"/>
    <lineage>
        <taxon>Eukaryota</taxon>
        <taxon>Fungi</taxon>
        <taxon>Dikarya</taxon>
        <taxon>Ascomycota</taxon>
        <taxon>Pezizomycotina</taxon>
        <taxon>Dothideomycetes</taxon>
        <taxon>Pleosporomycetidae</taxon>
        <taxon>Pleosporales</taxon>
        <taxon>Lindgomycetaceae</taxon>
        <taxon>Lindgomyces</taxon>
    </lineage>
</organism>
<gene>
    <name evidence="1" type="ORF">BDR25DRAFT_302185</name>
</gene>
<proteinExistence type="predicted"/>
<sequence>MAGLLLKQSRRAIQASLRSSRSNWLYKSVRRQFTTAAMNADASTLPLAGIKVLDMTRVLAGPYCTQILGDLGAEVIKIEHPTRGDDTRAWGPPYAKHICGENTAGPGESAYYLAVNRNKKSLGLSFAHPAGVDILHRLARECDILVENYLPGSLDKYAMDYPTISKINPSLVYASITGYGQTGPYRNRAGYDVMVEAEMGLMHITGARDGPPVKVGVAVTDLTTGLYTSNAIMAALLGRMKSGKGQHIDVALSDCQVATLANIASSALISGQKDSGRWGTSHPSIVPYKAFKTSDGDILMGGGNDRLYGILCTKIEKPEWINDERFKTNALRVKNRDVLEDMIENETRKKSTQEWLEILEGCGMPYSAINDIQTTLNHEHVLARDMVKEVEHPVCGPMRLVNTPVKYSFSKPGIRMPPPTLGQHTDEILKDTLGMNEDDIESLRSEGVVA</sequence>
<evidence type="ECO:0000313" key="2">
    <source>
        <dbReference type="Proteomes" id="UP000799755"/>
    </source>
</evidence>
<dbReference type="EMBL" id="MU003500">
    <property type="protein sequence ID" value="KAF2473215.1"/>
    <property type="molecule type" value="Genomic_DNA"/>
</dbReference>
<evidence type="ECO:0000313" key="1">
    <source>
        <dbReference type="EMBL" id="KAF2473215.1"/>
    </source>
</evidence>
<comment type="caution">
    <text evidence="1">The sequence shown here is derived from an EMBL/GenBank/DDBJ whole genome shotgun (WGS) entry which is preliminary data.</text>
</comment>
<dbReference type="Proteomes" id="UP000799755">
    <property type="component" value="Unassembled WGS sequence"/>
</dbReference>
<keyword evidence="2" id="KW-1185">Reference proteome</keyword>
<name>A0ACB6R350_9PLEO</name>